<accession>K0KCF5</accession>
<dbReference type="AlphaFoldDB" id="K0KCF5"/>
<proteinExistence type="predicted"/>
<name>K0KCF5_WICCF</name>
<protein>
    <submittedName>
        <fullName evidence="1">Uncharacterized protein</fullName>
    </submittedName>
</protein>
<dbReference type="HOGENOM" id="CLU_984198_0_0_1"/>
<sequence length="275" mass="32075">MIIQKSGYIIEIFAGSYEKLRSRQLSKSKHSILANNLLLAKSPKHFKLEHETFNSFYKDKDNNKLINVLEEIPKPLKELTLNYKYISMEWRKVNESSVQSYKVEFYSIPGYDPKDLSIEVLSSLIKNCHGDIPEFLNTELFGSGLDMIEKNKLYINILQVQNHNIDSYLPLRTLLESLVTYLMSDEYEIHGSYDHIVKAYEFNYKDQLKIMVCWGEKITLQNYQLILEHLNYMISNDLLSEPHNKRLIALIPGYLNYNINGNNDELPPSYGSSVM</sequence>
<dbReference type="Proteomes" id="UP000009328">
    <property type="component" value="Unassembled WGS sequence"/>
</dbReference>
<reference evidence="1 2" key="1">
    <citation type="journal article" date="2012" name="Eukaryot. Cell">
        <title>Draft genome sequence of Wickerhamomyces ciferrii NRRL Y-1031 F-60-10.</title>
        <authorList>
            <person name="Schneider J."/>
            <person name="Andrea H."/>
            <person name="Blom J."/>
            <person name="Jaenicke S."/>
            <person name="Ruckert C."/>
            <person name="Schorsch C."/>
            <person name="Szczepanowski R."/>
            <person name="Farwick M."/>
            <person name="Goesmann A."/>
            <person name="Puhler A."/>
            <person name="Schaffer S."/>
            <person name="Tauch A."/>
            <person name="Kohler T."/>
            <person name="Brinkrolf K."/>
        </authorList>
    </citation>
    <scope>NUCLEOTIDE SEQUENCE [LARGE SCALE GENOMIC DNA]</scope>
    <source>
        <strain evidence="2">ATCC 14091 / BCRC 22168 / CBS 111 / JCM 3599 / NBRC 0793 / NRRL Y-1031 F-60-10</strain>
    </source>
</reference>
<evidence type="ECO:0000313" key="1">
    <source>
        <dbReference type="EMBL" id="CCH42755.1"/>
    </source>
</evidence>
<dbReference type="InParanoid" id="K0KCF5"/>
<evidence type="ECO:0000313" key="2">
    <source>
        <dbReference type="Proteomes" id="UP000009328"/>
    </source>
</evidence>
<keyword evidence="2" id="KW-1185">Reference proteome</keyword>
<dbReference type="EMBL" id="CAIF01000051">
    <property type="protein sequence ID" value="CCH42755.1"/>
    <property type="molecule type" value="Genomic_DNA"/>
</dbReference>
<gene>
    <name evidence="1" type="ORF">BN7_2299</name>
</gene>
<comment type="caution">
    <text evidence="1">The sequence shown here is derived from an EMBL/GenBank/DDBJ whole genome shotgun (WGS) entry which is preliminary data.</text>
</comment>
<organism evidence="1 2">
    <name type="scientific">Wickerhamomyces ciferrii (strain ATCC 14091 / BCRC 22168 / CBS 111 / JCM 3599 / NBRC 0793 / NRRL Y-1031 F-60-10)</name>
    <name type="common">Yeast</name>
    <name type="synonym">Pichia ciferrii</name>
    <dbReference type="NCBI Taxonomy" id="1206466"/>
    <lineage>
        <taxon>Eukaryota</taxon>
        <taxon>Fungi</taxon>
        <taxon>Dikarya</taxon>
        <taxon>Ascomycota</taxon>
        <taxon>Saccharomycotina</taxon>
        <taxon>Saccharomycetes</taxon>
        <taxon>Phaffomycetales</taxon>
        <taxon>Wickerhamomycetaceae</taxon>
        <taxon>Wickerhamomyces</taxon>
    </lineage>
</organism>